<dbReference type="InterPro" id="IPR052174">
    <property type="entry name" value="Flavoredoxin"/>
</dbReference>
<evidence type="ECO:0000313" key="6">
    <source>
        <dbReference type="Proteomes" id="UP000464754"/>
    </source>
</evidence>
<dbReference type="PANTHER" id="PTHR43567:SF1">
    <property type="entry name" value="FLAVOREDOXIN"/>
    <property type="match status" value="1"/>
</dbReference>
<reference evidence="6" key="1">
    <citation type="submission" date="2019-05" db="EMBL/GenBank/DDBJ databases">
        <title>Complete genome sequencing of Absiella argi strain JCM 30884.</title>
        <authorList>
            <person name="Sakamoto M."/>
            <person name="Murakami T."/>
            <person name="Mori H."/>
        </authorList>
    </citation>
    <scope>NUCLEOTIDE SEQUENCE [LARGE SCALE GENOMIC DNA]</scope>
    <source>
        <strain evidence="6">JCM 30884</strain>
    </source>
</reference>
<dbReference type="Proteomes" id="UP000464754">
    <property type="component" value="Chromosome"/>
</dbReference>
<dbReference type="InterPro" id="IPR012349">
    <property type="entry name" value="Split_barrel_FMN-bd"/>
</dbReference>
<comment type="similarity">
    <text evidence="3">Belongs to the flavoredoxin family.</text>
</comment>
<dbReference type="GO" id="GO:0016646">
    <property type="term" value="F:oxidoreductase activity, acting on the CH-NH group of donors, NAD or NADP as acceptor"/>
    <property type="evidence" value="ECO:0007669"/>
    <property type="project" value="UniProtKB-ARBA"/>
</dbReference>
<evidence type="ECO:0000259" key="4">
    <source>
        <dbReference type="SMART" id="SM00903"/>
    </source>
</evidence>
<dbReference type="Pfam" id="PF01613">
    <property type="entry name" value="Flavin_Reduct"/>
    <property type="match status" value="1"/>
</dbReference>
<evidence type="ECO:0000313" key="5">
    <source>
        <dbReference type="EMBL" id="BBK22343.1"/>
    </source>
</evidence>
<dbReference type="PANTHER" id="PTHR43567">
    <property type="entry name" value="FLAVOREDOXIN-RELATED-RELATED"/>
    <property type="match status" value="1"/>
</dbReference>
<dbReference type="SUPFAM" id="SSF50475">
    <property type="entry name" value="FMN-binding split barrel"/>
    <property type="match status" value="1"/>
</dbReference>
<dbReference type="KEGG" id="aarg:Aargi30884_12460"/>
<accession>A0A6N4THT8</accession>
<proteinExistence type="inferred from homology"/>
<dbReference type="SMART" id="SM00903">
    <property type="entry name" value="Flavin_Reduct"/>
    <property type="match status" value="1"/>
</dbReference>
<name>A0A6N4THT8_9FIRM</name>
<protein>
    <recommendedName>
        <fullName evidence="4">Flavin reductase like domain-containing protein</fullName>
    </recommendedName>
</protein>
<evidence type="ECO:0000256" key="2">
    <source>
        <dbReference type="ARBA" id="ARBA00022630"/>
    </source>
</evidence>
<dbReference type="Gene3D" id="2.30.110.10">
    <property type="entry name" value="Electron Transport, Fmn-binding Protein, Chain A"/>
    <property type="match status" value="1"/>
</dbReference>
<gene>
    <name evidence="5" type="ORF">Aargi30884_12460</name>
</gene>
<sequence>MRKNIGSVLALYPTPVCVAGTKVDGKTNWLLVAHVGILGHDRLLISCAKAHYTNKGIKESRVVSVNLIDEQLLSKADYVGSVSGKTVDKSNVFDEEIGETGVPMIKDSPLTMECIVENNYETEDFDNFILLIKNTFVKEECLDEQGKINYDKLKPVLFEMPTYQYLSTGEVLGKCLKLEK</sequence>
<evidence type="ECO:0000256" key="1">
    <source>
        <dbReference type="ARBA" id="ARBA00001917"/>
    </source>
</evidence>
<dbReference type="GO" id="GO:0010181">
    <property type="term" value="F:FMN binding"/>
    <property type="evidence" value="ECO:0007669"/>
    <property type="project" value="InterPro"/>
</dbReference>
<organism evidence="5 6">
    <name type="scientific">Amedibacterium intestinale</name>
    <dbReference type="NCBI Taxonomy" id="2583452"/>
    <lineage>
        <taxon>Bacteria</taxon>
        <taxon>Bacillati</taxon>
        <taxon>Bacillota</taxon>
        <taxon>Erysipelotrichia</taxon>
        <taxon>Erysipelotrichales</taxon>
        <taxon>Erysipelotrichaceae</taxon>
        <taxon>Amedibacterium</taxon>
    </lineage>
</organism>
<dbReference type="AlphaFoldDB" id="A0A6N4THT8"/>
<keyword evidence="2" id="KW-0285">Flavoprotein</keyword>
<comment type="cofactor">
    <cofactor evidence="1">
        <name>FMN</name>
        <dbReference type="ChEBI" id="CHEBI:58210"/>
    </cofactor>
</comment>
<feature type="domain" description="Flavin reductase like" evidence="4">
    <location>
        <begin position="9"/>
        <end position="151"/>
    </location>
</feature>
<dbReference type="InterPro" id="IPR002563">
    <property type="entry name" value="Flavin_Rdtase-like_dom"/>
</dbReference>
<dbReference type="RefSeq" id="WP_197743642.1">
    <property type="nucleotide sequence ID" value="NZ_AP019695.1"/>
</dbReference>
<keyword evidence="6" id="KW-1185">Reference proteome</keyword>
<dbReference type="EMBL" id="AP019695">
    <property type="protein sequence ID" value="BBK22343.1"/>
    <property type="molecule type" value="Genomic_DNA"/>
</dbReference>
<evidence type="ECO:0000256" key="3">
    <source>
        <dbReference type="ARBA" id="ARBA00038054"/>
    </source>
</evidence>